<evidence type="ECO:0000256" key="4">
    <source>
        <dbReference type="ARBA" id="ARBA00023159"/>
    </source>
</evidence>
<accession>A0ABT6DGT4</accession>
<dbReference type="SUPFAM" id="SSF53850">
    <property type="entry name" value="Periplasmic binding protein-like II"/>
    <property type="match status" value="1"/>
</dbReference>
<organism evidence="7 8">
    <name type="scientific">Bdellovibrio svalbardensis</name>
    <dbReference type="NCBI Taxonomy" id="2972972"/>
    <lineage>
        <taxon>Bacteria</taxon>
        <taxon>Pseudomonadati</taxon>
        <taxon>Bdellovibrionota</taxon>
        <taxon>Bdellovibrionia</taxon>
        <taxon>Bdellovibrionales</taxon>
        <taxon>Pseudobdellovibrionaceae</taxon>
        <taxon>Bdellovibrio</taxon>
    </lineage>
</organism>
<dbReference type="InterPro" id="IPR036388">
    <property type="entry name" value="WH-like_DNA-bd_sf"/>
</dbReference>
<dbReference type="CDD" id="cd08411">
    <property type="entry name" value="PBP2_OxyR"/>
    <property type="match status" value="1"/>
</dbReference>
<evidence type="ECO:0000259" key="6">
    <source>
        <dbReference type="PROSITE" id="PS50931"/>
    </source>
</evidence>
<evidence type="ECO:0000313" key="7">
    <source>
        <dbReference type="EMBL" id="MDG0816068.1"/>
    </source>
</evidence>
<dbReference type="Gene3D" id="3.40.190.10">
    <property type="entry name" value="Periplasmic binding protein-like II"/>
    <property type="match status" value="2"/>
</dbReference>
<dbReference type="Pfam" id="PF00126">
    <property type="entry name" value="HTH_1"/>
    <property type="match status" value="1"/>
</dbReference>
<dbReference type="PANTHER" id="PTHR30346:SF26">
    <property type="entry name" value="HYDROGEN PEROXIDE-INDUCIBLE GENES ACTIVATOR"/>
    <property type="match status" value="1"/>
</dbReference>
<keyword evidence="8" id="KW-1185">Reference proteome</keyword>
<keyword evidence="4" id="KW-0010">Activator</keyword>
<dbReference type="PRINTS" id="PR00039">
    <property type="entry name" value="HTHLYSR"/>
</dbReference>
<keyword evidence="3" id="KW-0238">DNA-binding</keyword>
<dbReference type="InterPro" id="IPR000847">
    <property type="entry name" value="LysR_HTH_N"/>
</dbReference>
<evidence type="ECO:0000256" key="2">
    <source>
        <dbReference type="ARBA" id="ARBA00023015"/>
    </source>
</evidence>
<evidence type="ECO:0000256" key="5">
    <source>
        <dbReference type="ARBA" id="ARBA00023163"/>
    </source>
</evidence>
<evidence type="ECO:0000256" key="3">
    <source>
        <dbReference type="ARBA" id="ARBA00023125"/>
    </source>
</evidence>
<keyword evidence="5" id="KW-0804">Transcription</keyword>
<comment type="caution">
    <text evidence="7">The sequence shown here is derived from an EMBL/GenBank/DDBJ whole genome shotgun (WGS) entry which is preliminary data.</text>
</comment>
<dbReference type="PROSITE" id="PS50931">
    <property type="entry name" value="HTH_LYSR"/>
    <property type="match status" value="1"/>
</dbReference>
<feature type="domain" description="HTH lysR-type" evidence="6">
    <location>
        <begin position="7"/>
        <end position="64"/>
    </location>
</feature>
<name>A0ABT6DGT4_9BACT</name>
<comment type="similarity">
    <text evidence="1">Belongs to the LysR transcriptional regulatory family.</text>
</comment>
<gene>
    <name evidence="7" type="ORF">NWE73_06820</name>
</gene>
<proteinExistence type="inferred from homology"/>
<dbReference type="Pfam" id="PF03466">
    <property type="entry name" value="LysR_substrate"/>
    <property type="match status" value="1"/>
</dbReference>
<dbReference type="Proteomes" id="UP001152321">
    <property type="component" value="Unassembled WGS sequence"/>
</dbReference>
<dbReference type="PANTHER" id="PTHR30346">
    <property type="entry name" value="TRANSCRIPTIONAL DUAL REGULATOR HCAR-RELATED"/>
    <property type="match status" value="1"/>
</dbReference>
<protein>
    <submittedName>
        <fullName evidence="7">Hydrogen peroxide-inducible genes activator</fullName>
    </submittedName>
</protein>
<dbReference type="RefSeq" id="WP_277577546.1">
    <property type="nucleotide sequence ID" value="NZ_JANRMI010000002.1"/>
</dbReference>
<evidence type="ECO:0000313" key="8">
    <source>
        <dbReference type="Proteomes" id="UP001152321"/>
    </source>
</evidence>
<dbReference type="EMBL" id="JANRMI010000002">
    <property type="protein sequence ID" value="MDG0816068.1"/>
    <property type="molecule type" value="Genomic_DNA"/>
</dbReference>
<keyword evidence="2" id="KW-0805">Transcription regulation</keyword>
<reference evidence="7" key="1">
    <citation type="submission" date="2022-08" db="EMBL/GenBank/DDBJ databases">
        <title>Novel Bdellovibrio Species Isolated from Svalbard: Designation Bdellovibrio svalbardensis.</title>
        <authorList>
            <person name="Mitchell R.J."/>
            <person name="Choi S.Y."/>
        </authorList>
    </citation>
    <scope>NUCLEOTIDE SEQUENCE</scope>
    <source>
        <strain evidence="7">PAP01</strain>
    </source>
</reference>
<dbReference type="SUPFAM" id="SSF46785">
    <property type="entry name" value="Winged helix' DNA-binding domain"/>
    <property type="match status" value="1"/>
</dbReference>
<evidence type="ECO:0000256" key="1">
    <source>
        <dbReference type="ARBA" id="ARBA00009437"/>
    </source>
</evidence>
<dbReference type="InterPro" id="IPR036390">
    <property type="entry name" value="WH_DNA-bd_sf"/>
</dbReference>
<sequence length="319" mass="36364">MTPKVNFSLTQLEYVMAVHKYGHFAKAAEACYVTQPTLSMQIQKLEEDLGAVIFDRSKKPILLTPVGKKLVAQMQSVLFEAKKIENIIQQEKKGAKQGSLVIGVIPTIAPYLLPRLLPVCEEMFPAVDLTIREMQTHQILEALDNDEIDVGLLATPTQMPKIFELPLYYEPFYVLTHKGHEYSQMKKIKYHSLGRDDIWLLQEGHCLRNQVLDLCAIKNGKGKDRRYKFESGSLETLKNLVNLYGGYTLVPYLASEQIGEHSQIVPFERPIPAREIGLVYRREHYKSELIESLGDAVLKCIPEELRKIRSKDLDVLPIS</sequence>
<dbReference type="InterPro" id="IPR005119">
    <property type="entry name" value="LysR_subst-bd"/>
</dbReference>
<dbReference type="Gene3D" id="1.10.10.10">
    <property type="entry name" value="Winged helix-like DNA-binding domain superfamily/Winged helix DNA-binding domain"/>
    <property type="match status" value="1"/>
</dbReference>